<keyword evidence="2" id="KW-1185">Reference proteome</keyword>
<protein>
    <submittedName>
        <fullName evidence="1">Uncharacterized protein</fullName>
    </submittedName>
</protein>
<dbReference type="EMBL" id="BFAV01000122">
    <property type="protein sequence ID" value="GBF33864.1"/>
    <property type="molecule type" value="Genomic_DNA"/>
</dbReference>
<gene>
    <name evidence="1" type="ORF">DCCM_2975</name>
</gene>
<dbReference type="AlphaFoldDB" id="A0A2L2XCY4"/>
<name>A0A2L2XCY4_9FIRM</name>
<dbReference type="RefSeq" id="WP_128739125.1">
    <property type="nucleotide sequence ID" value="NZ_BFAV01000122.1"/>
</dbReference>
<evidence type="ECO:0000313" key="2">
    <source>
        <dbReference type="Proteomes" id="UP000239549"/>
    </source>
</evidence>
<evidence type="ECO:0000313" key="1">
    <source>
        <dbReference type="EMBL" id="GBF33864.1"/>
    </source>
</evidence>
<organism evidence="1 2">
    <name type="scientific">Desulfocucumis palustris</name>
    <dbReference type="NCBI Taxonomy" id="1898651"/>
    <lineage>
        <taxon>Bacteria</taxon>
        <taxon>Bacillati</taxon>
        <taxon>Bacillota</taxon>
        <taxon>Clostridia</taxon>
        <taxon>Eubacteriales</taxon>
        <taxon>Desulfocucumaceae</taxon>
        <taxon>Desulfocucumis</taxon>
    </lineage>
</organism>
<dbReference type="Proteomes" id="UP000239549">
    <property type="component" value="Unassembled WGS sequence"/>
</dbReference>
<proteinExistence type="predicted"/>
<accession>A0A2L2XCY4</accession>
<sequence length="466" mass="50310">MKKPVLILLLALCIVLTIGGITYAGSRTEEGSIENPFQDFFKSHYGTEGSLVSYQPLRIVYPDLSDEYFMAENWQPQAGKGYMAIPYNVLQRSQRAFAFFDSMGVVPDAGTGKYTLESGTDSARFSNSSITPAKSWFLALDKAQSQGVPGPYPSSGNSMALDMDPLNVSSEELKKYVLQGYRNFIHGEAWDGGSGSLGVLVINQPDFTVKTLETGAPGNVMEAGKSYTARAVIASNYPIPVKTKMALYHIVKGAWERIKYEDYNFYGAGSTYTIEGSWKAKGVAGESIIAIANWSDTGTGPGLEMPFTLFTSDSVIPQMSTEKDRNWADNKKEVSLTVGPTCTDISVTGIKSLNKTVVGGRPEKFTATIKRANDGPGGNVAVKVTVTGSNGLKKEKTYSMAKGQTVQHSWVDTISNTITYTAKALPVGVDDCALGNNTMIKTFVPEKAITPPGKTDDIWISINGAK</sequence>
<comment type="caution">
    <text evidence="1">The sequence shown here is derived from an EMBL/GenBank/DDBJ whole genome shotgun (WGS) entry which is preliminary data.</text>
</comment>
<reference evidence="2" key="1">
    <citation type="submission" date="2018-02" db="EMBL/GenBank/DDBJ databases">
        <title>Genome sequence of Desulfocucumis palustris strain NAW-5.</title>
        <authorList>
            <person name="Watanabe M."/>
            <person name="Kojima H."/>
            <person name="Fukui M."/>
        </authorList>
    </citation>
    <scope>NUCLEOTIDE SEQUENCE [LARGE SCALE GENOMIC DNA]</scope>
    <source>
        <strain evidence="2">NAW-5</strain>
    </source>
</reference>